<organism evidence="2 3">
    <name type="scientific">Mycobacterium deserti</name>
    <dbReference type="NCBI Taxonomy" id="2978347"/>
    <lineage>
        <taxon>Bacteria</taxon>
        <taxon>Bacillati</taxon>
        <taxon>Actinomycetota</taxon>
        <taxon>Actinomycetes</taxon>
        <taxon>Mycobacteriales</taxon>
        <taxon>Mycobacteriaceae</taxon>
        <taxon>Mycobacterium</taxon>
    </lineage>
</organism>
<dbReference type="Proteomes" id="UP001206639">
    <property type="component" value="Unassembled WGS sequence"/>
</dbReference>
<keyword evidence="1" id="KW-1133">Transmembrane helix</keyword>
<feature type="transmembrane region" description="Helical" evidence="1">
    <location>
        <begin position="86"/>
        <end position="111"/>
    </location>
</feature>
<dbReference type="EMBL" id="JAODWD010000003">
    <property type="protein sequence ID" value="MCT7659594.1"/>
    <property type="molecule type" value="Genomic_DNA"/>
</dbReference>
<keyword evidence="1" id="KW-0472">Membrane</keyword>
<evidence type="ECO:0000256" key="1">
    <source>
        <dbReference type="SAM" id="Phobius"/>
    </source>
</evidence>
<sequence>MTDTRPRSPGDGVGAVLLLFVHAGLALFLLFLNIGIAMSTDSCGYVECGNEDWILVAMFLGTWVNGAFLLFDIVIAIVFMAKRRRAVMVPAIGCAAHVALIGGAFAVASLAGPVSG</sequence>
<evidence type="ECO:0000313" key="3">
    <source>
        <dbReference type="Proteomes" id="UP001206639"/>
    </source>
</evidence>
<accession>A0ABT2MBE7</accession>
<keyword evidence="1" id="KW-0812">Transmembrane</keyword>
<feature type="transmembrane region" description="Helical" evidence="1">
    <location>
        <begin position="54"/>
        <end position="79"/>
    </location>
</feature>
<gene>
    <name evidence="2" type="ORF">N4S67_14310</name>
</gene>
<protein>
    <submittedName>
        <fullName evidence="2">Uncharacterized protein</fullName>
    </submittedName>
</protein>
<dbReference type="RefSeq" id="WP_260993629.1">
    <property type="nucleotide sequence ID" value="NZ_JAODWD010000003.1"/>
</dbReference>
<comment type="caution">
    <text evidence="2">The sequence shown here is derived from an EMBL/GenBank/DDBJ whole genome shotgun (WGS) entry which is preliminary data.</text>
</comment>
<name>A0ABT2MBE7_9MYCO</name>
<keyword evidence="3" id="KW-1185">Reference proteome</keyword>
<evidence type="ECO:0000313" key="2">
    <source>
        <dbReference type="EMBL" id="MCT7659594.1"/>
    </source>
</evidence>
<feature type="transmembrane region" description="Helical" evidence="1">
    <location>
        <begin position="12"/>
        <end position="34"/>
    </location>
</feature>
<proteinExistence type="predicted"/>
<reference evidence="3" key="1">
    <citation type="submission" date="2023-07" db="EMBL/GenBank/DDBJ databases">
        <authorList>
            <person name="Deng Y."/>
            <person name="Zhang Y.-Q."/>
        </authorList>
    </citation>
    <scope>NUCLEOTIDE SEQUENCE [LARGE SCALE GENOMIC DNA]</scope>
    <source>
        <strain evidence="3">CPCC 205710</strain>
    </source>
</reference>